<accession>A0AAE7TFP4</accession>
<dbReference type="RefSeq" id="WP_143130697.1">
    <property type="nucleotide sequence ID" value="NZ_CP030050.1"/>
</dbReference>
<organism evidence="1 2">
    <name type="scientific">Bradyrhizobium arachidis</name>
    <dbReference type="NCBI Taxonomy" id="858423"/>
    <lineage>
        <taxon>Bacteria</taxon>
        <taxon>Pseudomonadati</taxon>
        <taxon>Pseudomonadota</taxon>
        <taxon>Alphaproteobacteria</taxon>
        <taxon>Hyphomicrobiales</taxon>
        <taxon>Nitrobacteraceae</taxon>
        <taxon>Bradyrhizobium</taxon>
    </lineage>
</organism>
<gene>
    <name evidence="1" type="ORF">WN72_10535</name>
</gene>
<sequence>MISDLASALSANWTDHFSSGSETGMMALYLVAFDGIMPAHSAGAQRIRPMASSKARALRLDD</sequence>
<reference evidence="1 2" key="1">
    <citation type="submission" date="2018-06" db="EMBL/GenBank/DDBJ databases">
        <title>Comparative genomics of Bradyrhizobium nodulating Arachidis hypogaea.</title>
        <authorList>
            <person name="Li Y."/>
        </authorList>
    </citation>
    <scope>NUCLEOTIDE SEQUENCE [LARGE SCALE GENOMIC DNA]</scope>
    <source>
        <strain evidence="1 2">CCBAU 051107</strain>
    </source>
</reference>
<name>A0AAE7TFP4_9BRAD</name>
<protein>
    <submittedName>
        <fullName evidence="1">Uncharacterized protein</fullName>
    </submittedName>
</protein>
<dbReference type="Proteomes" id="UP000594015">
    <property type="component" value="Chromosome"/>
</dbReference>
<evidence type="ECO:0000313" key="2">
    <source>
        <dbReference type="Proteomes" id="UP000594015"/>
    </source>
</evidence>
<dbReference type="AlphaFoldDB" id="A0AAE7TFP4"/>
<dbReference type="EMBL" id="CP030050">
    <property type="protein sequence ID" value="QOZ66715.1"/>
    <property type="molecule type" value="Genomic_DNA"/>
</dbReference>
<proteinExistence type="predicted"/>
<dbReference type="KEGG" id="barh:WN72_10535"/>
<evidence type="ECO:0000313" key="1">
    <source>
        <dbReference type="EMBL" id="QOZ66715.1"/>
    </source>
</evidence>